<dbReference type="Proteomes" id="UP000635565">
    <property type="component" value="Unassembled WGS sequence"/>
</dbReference>
<feature type="region of interest" description="Disordered" evidence="1">
    <location>
        <begin position="33"/>
        <end position="56"/>
    </location>
</feature>
<sequence length="71" mass="7789">MLMLHVGISLRNLIQINYTRKNPKNQARITQTAQPIGSGLAPDCRPPQRGDPVPAPLGTYYIDTLAHAVPK</sequence>
<organism evidence="2 3">
    <name type="scientific">Dictyobacter formicarum</name>
    <dbReference type="NCBI Taxonomy" id="2778368"/>
    <lineage>
        <taxon>Bacteria</taxon>
        <taxon>Bacillati</taxon>
        <taxon>Chloroflexota</taxon>
        <taxon>Ktedonobacteria</taxon>
        <taxon>Ktedonobacterales</taxon>
        <taxon>Dictyobacteraceae</taxon>
        <taxon>Dictyobacter</taxon>
    </lineage>
</organism>
<accession>A0ABQ3VS67</accession>
<dbReference type="EMBL" id="BNJJ01000032">
    <property type="protein sequence ID" value="GHO89132.1"/>
    <property type="molecule type" value="Genomic_DNA"/>
</dbReference>
<name>A0ABQ3VS67_9CHLR</name>
<evidence type="ECO:0000313" key="2">
    <source>
        <dbReference type="EMBL" id="GHO89132.1"/>
    </source>
</evidence>
<evidence type="ECO:0000256" key="1">
    <source>
        <dbReference type="SAM" id="MobiDB-lite"/>
    </source>
</evidence>
<proteinExistence type="predicted"/>
<reference evidence="2 3" key="1">
    <citation type="journal article" date="2021" name="Int. J. Syst. Evol. Microbiol.">
        <title>Reticulibacter mediterranei gen. nov., sp. nov., within the new family Reticulibacteraceae fam. nov., and Ktedonospora formicarum gen. nov., sp. nov., Ktedonobacter robiniae sp. nov., Dictyobacter formicarum sp. nov. and Dictyobacter arantiisoli sp. nov., belonging to the class Ktedonobacteria.</title>
        <authorList>
            <person name="Yabe S."/>
            <person name="Zheng Y."/>
            <person name="Wang C.M."/>
            <person name="Sakai Y."/>
            <person name="Abe K."/>
            <person name="Yokota A."/>
            <person name="Donadio S."/>
            <person name="Cavaletti L."/>
            <person name="Monciardini P."/>
        </authorList>
    </citation>
    <scope>NUCLEOTIDE SEQUENCE [LARGE SCALE GENOMIC DNA]</scope>
    <source>
        <strain evidence="2 3">SOSP1-9</strain>
    </source>
</reference>
<comment type="caution">
    <text evidence="2">The sequence shown here is derived from an EMBL/GenBank/DDBJ whole genome shotgun (WGS) entry which is preliminary data.</text>
</comment>
<evidence type="ECO:0000313" key="3">
    <source>
        <dbReference type="Proteomes" id="UP000635565"/>
    </source>
</evidence>
<keyword evidence="3" id="KW-1185">Reference proteome</keyword>
<gene>
    <name evidence="2" type="ORF">KSZ_71380</name>
</gene>
<protein>
    <submittedName>
        <fullName evidence="2">Uncharacterized protein</fullName>
    </submittedName>
</protein>